<evidence type="ECO:0000313" key="3">
    <source>
        <dbReference type="Proteomes" id="UP000887565"/>
    </source>
</evidence>
<keyword evidence="3" id="KW-1185">Reference proteome</keyword>
<evidence type="ECO:0000256" key="2">
    <source>
        <dbReference type="SAM" id="Phobius"/>
    </source>
</evidence>
<evidence type="ECO:0000313" key="4">
    <source>
        <dbReference type="WBParaSite" id="nRc.2.0.1.t31011-RA"/>
    </source>
</evidence>
<reference evidence="4" key="1">
    <citation type="submission" date="2022-11" db="UniProtKB">
        <authorList>
            <consortium name="WormBaseParasite"/>
        </authorList>
    </citation>
    <scope>IDENTIFICATION</scope>
</reference>
<keyword evidence="2" id="KW-0812">Transmembrane</keyword>
<protein>
    <submittedName>
        <fullName evidence="4">Uncharacterized protein</fullName>
    </submittedName>
</protein>
<dbReference type="WBParaSite" id="nRc.2.0.1.t31011-RA">
    <property type="protein sequence ID" value="nRc.2.0.1.t31011-RA"/>
    <property type="gene ID" value="nRc.2.0.1.g31011"/>
</dbReference>
<evidence type="ECO:0000256" key="1">
    <source>
        <dbReference type="SAM" id="MobiDB-lite"/>
    </source>
</evidence>
<keyword evidence="2" id="KW-1133">Transmembrane helix</keyword>
<name>A0A915JXF6_ROMCU</name>
<feature type="transmembrane region" description="Helical" evidence="2">
    <location>
        <begin position="156"/>
        <end position="173"/>
    </location>
</feature>
<proteinExistence type="predicted"/>
<accession>A0A915JXF6</accession>
<organism evidence="3 4">
    <name type="scientific">Romanomermis culicivorax</name>
    <name type="common">Nematode worm</name>
    <dbReference type="NCBI Taxonomy" id="13658"/>
    <lineage>
        <taxon>Eukaryota</taxon>
        <taxon>Metazoa</taxon>
        <taxon>Ecdysozoa</taxon>
        <taxon>Nematoda</taxon>
        <taxon>Enoplea</taxon>
        <taxon>Dorylaimia</taxon>
        <taxon>Mermithida</taxon>
        <taxon>Mermithoidea</taxon>
        <taxon>Mermithidae</taxon>
        <taxon>Romanomermis</taxon>
    </lineage>
</organism>
<sequence>AIRFIIFSKHQLYGFEKIDNLSDFIKLGRFLVYGFEKIDNLSALVKLILGNLKFLTDFTLKMGSKNDMREDDLCDDSFVVNLDQAINRRCSQMNNKNNNNNNNNQKNNDSNCRNCNFYSQGGYRNPLMLADNRNRKIMKAAELSQKLASETKNSQLVAVVLGVGAIIAGYYYYGKNPKLNEKQKLVQAEKMSSADAKNPPQPASKAGETAKNPGSS</sequence>
<dbReference type="AlphaFoldDB" id="A0A915JXF6"/>
<feature type="region of interest" description="Disordered" evidence="1">
    <location>
        <begin position="186"/>
        <end position="216"/>
    </location>
</feature>
<dbReference type="Proteomes" id="UP000887565">
    <property type="component" value="Unplaced"/>
</dbReference>
<keyword evidence="2" id="KW-0472">Membrane</keyword>